<evidence type="ECO:0000313" key="4">
    <source>
        <dbReference type="Proteomes" id="UP000510686"/>
    </source>
</evidence>
<protein>
    <recommendedName>
        <fullName evidence="2">Fungal-type protein kinase domain-containing protein</fullName>
    </recommendedName>
</protein>
<dbReference type="InterPro" id="IPR040976">
    <property type="entry name" value="Pkinase_fungal"/>
</dbReference>
<organism evidence="3 4">
    <name type="scientific">Metarhizium brunneum</name>
    <dbReference type="NCBI Taxonomy" id="500148"/>
    <lineage>
        <taxon>Eukaryota</taxon>
        <taxon>Fungi</taxon>
        <taxon>Dikarya</taxon>
        <taxon>Ascomycota</taxon>
        <taxon>Pezizomycotina</taxon>
        <taxon>Sordariomycetes</taxon>
        <taxon>Hypocreomycetidae</taxon>
        <taxon>Hypocreales</taxon>
        <taxon>Clavicipitaceae</taxon>
        <taxon>Metarhizium</taxon>
    </lineage>
</organism>
<dbReference type="PANTHER" id="PTHR38248:SF2">
    <property type="entry name" value="FUNK1 11"/>
    <property type="match status" value="1"/>
</dbReference>
<dbReference type="Pfam" id="PF17667">
    <property type="entry name" value="Pkinase_fungal"/>
    <property type="match status" value="1"/>
</dbReference>
<reference evidence="3 4" key="1">
    <citation type="submission" date="2020-07" db="EMBL/GenBank/DDBJ databases">
        <title>Telomere length de novo assembly of all 7 chromosomes of the fungus, Metarhizium brunneum, using a novel assembly pipeline.</title>
        <authorList>
            <person name="Saud z."/>
            <person name="Kortsinoglou A."/>
            <person name="Kouvelis V.N."/>
            <person name="Butt T.M."/>
        </authorList>
    </citation>
    <scope>NUCLEOTIDE SEQUENCE [LARGE SCALE GENOMIC DNA]</scope>
    <source>
        <strain evidence="3 4">4556</strain>
    </source>
</reference>
<dbReference type="RefSeq" id="XP_014539670.2">
    <property type="nucleotide sequence ID" value="XM_014684184.2"/>
</dbReference>
<name>A0A7D5UUB1_9HYPO</name>
<feature type="domain" description="Fungal-type protein kinase" evidence="2">
    <location>
        <begin position="19"/>
        <end position="63"/>
    </location>
</feature>
<dbReference type="KEGG" id="mbrn:26247581"/>
<sequence length="451" mass="51547">MIHTVHLSLRTRGSTSTEQRERVSGAKSKTGTRAFMAIGALLGEQHSFMHDLESFFWVLFWICIHYNGPHETKVVPRFEKWNYMDTEELAGMKLGIVAKEAIFIKTIADNCTPYYEPLISLLNKLRKVVFPMDKPWEREDGRLYSKMRDLLRKEREDLTTGMLANESHEKPHSRENYFKTEIEKCQNHSTVLRTHRQQTDSSLTDSDEDNEPAVLGRIIKGRICPYNGCSRTNPFSKRKELRIHYRKHVECNEVCVYCHQVFRLASAYLRHGHKDSGDDSSKSTYTVQRRNMIINKVDEELALAENTMKRNQEAVELDLNTAPSAKRRLMEVDAASSCLQGVYNADFQHLRSSSTMPLIRADWQSTPAPAESSVEYPTMETIMGNSPQGVSHPEIGEPTAGFDNLDYIAPVNMIINLPPAFHPAWPGWTWNENRDSANGGTDSHVISEQII</sequence>
<evidence type="ECO:0000256" key="1">
    <source>
        <dbReference type="SAM" id="MobiDB-lite"/>
    </source>
</evidence>
<dbReference type="OrthoDB" id="5584477at2759"/>
<dbReference type="PANTHER" id="PTHR38248">
    <property type="entry name" value="FUNK1 6"/>
    <property type="match status" value="1"/>
</dbReference>
<gene>
    <name evidence="3" type="ORF">G6M90_00g030640</name>
</gene>
<dbReference type="EMBL" id="CP058933">
    <property type="protein sequence ID" value="QLI66639.1"/>
    <property type="molecule type" value="Genomic_DNA"/>
</dbReference>
<evidence type="ECO:0000313" key="3">
    <source>
        <dbReference type="EMBL" id="QLI66639.1"/>
    </source>
</evidence>
<dbReference type="Proteomes" id="UP000510686">
    <property type="component" value="Chromosome 2"/>
</dbReference>
<proteinExistence type="predicted"/>
<feature type="region of interest" description="Disordered" evidence="1">
    <location>
        <begin position="1"/>
        <end position="28"/>
    </location>
</feature>
<evidence type="ECO:0000259" key="2">
    <source>
        <dbReference type="Pfam" id="PF17667"/>
    </source>
</evidence>
<keyword evidence="4" id="KW-1185">Reference proteome</keyword>
<accession>A0A7D5UUB1</accession>
<dbReference type="AlphaFoldDB" id="A0A7D5UUB1"/>
<dbReference type="GeneID" id="26247581"/>